<proteinExistence type="predicted"/>
<comment type="caution">
    <text evidence="1">The sequence shown here is derived from an EMBL/GenBank/DDBJ whole genome shotgun (WGS) entry which is preliminary data.</text>
</comment>
<protein>
    <submittedName>
        <fullName evidence="1">Uncharacterized protein</fullName>
    </submittedName>
</protein>
<dbReference type="Proteomes" id="UP000279259">
    <property type="component" value="Unassembled WGS sequence"/>
</dbReference>
<reference evidence="1 2" key="1">
    <citation type="submission" date="2018-11" db="EMBL/GenBank/DDBJ databases">
        <title>Genome sequence of Saitozyma podzolica DSM 27192.</title>
        <authorList>
            <person name="Aliyu H."/>
            <person name="Gorte O."/>
            <person name="Ochsenreither K."/>
        </authorList>
    </citation>
    <scope>NUCLEOTIDE SEQUENCE [LARGE SCALE GENOMIC DNA]</scope>
    <source>
        <strain evidence="1 2">DSM 27192</strain>
    </source>
</reference>
<dbReference type="AlphaFoldDB" id="A0A427YVD5"/>
<gene>
    <name evidence="1" type="ORF">EHS25_000128</name>
</gene>
<organism evidence="1 2">
    <name type="scientific">Saitozyma podzolica</name>
    <dbReference type="NCBI Taxonomy" id="1890683"/>
    <lineage>
        <taxon>Eukaryota</taxon>
        <taxon>Fungi</taxon>
        <taxon>Dikarya</taxon>
        <taxon>Basidiomycota</taxon>
        <taxon>Agaricomycotina</taxon>
        <taxon>Tremellomycetes</taxon>
        <taxon>Tremellales</taxon>
        <taxon>Trimorphomycetaceae</taxon>
        <taxon>Saitozyma</taxon>
    </lineage>
</organism>
<evidence type="ECO:0000313" key="2">
    <source>
        <dbReference type="Proteomes" id="UP000279259"/>
    </source>
</evidence>
<name>A0A427YVD5_9TREE</name>
<evidence type="ECO:0000313" key="1">
    <source>
        <dbReference type="EMBL" id="RSH95042.1"/>
    </source>
</evidence>
<dbReference type="OrthoDB" id="10284867at2759"/>
<sequence>MPSNPASSSAPEQIQDDPATELRELLARQKATGEKEYGRCSTETCPGTISMEMVLTLEVLKATLESRTEIQKNLTSTANTFDGVLARMVSSRLSLAGNPNPPKISREEADHLNDWDAQITAKFVQCTARDRALQAEFDHRQTEFDGEPNLCSHLMAKYQPETFTGYDQFVPLEDQDVSWDDISTRWNSLKTERGVSAPVESNAAETMD</sequence>
<accession>A0A427YVD5</accession>
<dbReference type="EMBL" id="RSCD01000001">
    <property type="protein sequence ID" value="RSH95042.1"/>
    <property type="molecule type" value="Genomic_DNA"/>
</dbReference>
<keyword evidence="2" id="KW-1185">Reference proteome</keyword>